<reference evidence="3" key="2">
    <citation type="submission" date="2019-06" db="EMBL/GenBank/DDBJ databases">
        <authorList>
            <person name="Hu M."/>
        </authorList>
    </citation>
    <scope>NUCLEOTIDE SEQUENCE</scope>
    <source>
        <strain evidence="3">08RB2639</strain>
    </source>
</reference>
<dbReference type="EMBL" id="JACIEX010000001">
    <property type="protein sequence ID" value="MBB4092384.1"/>
    <property type="molecule type" value="Genomic_DNA"/>
</dbReference>
<evidence type="ECO:0000259" key="1">
    <source>
        <dbReference type="Pfam" id="PF07484"/>
    </source>
</evidence>
<evidence type="ECO:0000313" key="3">
    <source>
        <dbReference type="EMBL" id="TNV15197.1"/>
    </source>
</evidence>
<feature type="domain" description="Phage tail collar" evidence="1">
    <location>
        <begin position="87"/>
        <end position="144"/>
    </location>
</feature>
<dbReference type="OrthoDB" id="9810174at2"/>
<comment type="caution">
    <text evidence="3">The sequence shown here is derived from an EMBL/GenBank/DDBJ whole genome shotgun (WGS) entry which is preliminary data.</text>
</comment>
<dbReference type="AlphaFoldDB" id="A0A5C5CVN3"/>
<accession>A0A5C5CVN3</accession>
<dbReference type="InterPro" id="IPR037053">
    <property type="entry name" value="Phage_tail_collar_dom_sf"/>
</dbReference>
<dbReference type="InterPro" id="IPR011083">
    <property type="entry name" value="Phage_tail_collar_dom"/>
</dbReference>
<dbReference type="RefSeq" id="WP_140018837.1">
    <property type="nucleotide sequence ID" value="NZ_JACIEX010000001.1"/>
</dbReference>
<protein>
    <submittedName>
        <fullName evidence="2">Microcystin-dependent protein</fullName>
    </submittedName>
</protein>
<reference evidence="3 4" key="1">
    <citation type="journal article" date="2011" name="Int. J. Syst. Evol. Microbiol.">
        <title>Ochrobactrum pecoris sp. nov., isolated from farm animals.</title>
        <authorList>
            <person name="Kampfer P."/>
            <person name="Huber B."/>
            <person name="Busse H.J."/>
            <person name="Scholz H.C."/>
            <person name="Tomaso H."/>
            <person name="Hotzel H."/>
            <person name="Melzer F."/>
        </authorList>
    </citation>
    <scope>NUCLEOTIDE SEQUENCE [LARGE SCALE GENOMIC DNA]</scope>
    <source>
        <strain evidence="3 4">08RB2639</strain>
    </source>
</reference>
<dbReference type="Proteomes" id="UP000553980">
    <property type="component" value="Unassembled WGS sequence"/>
</dbReference>
<evidence type="ECO:0000313" key="4">
    <source>
        <dbReference type="Proteomes" id="UP000313390"/>
    </source>
</evidence>
<dbReference type="Proteomes" id="UP000313390">
    <property type="component" value="Unassembled WGS sequence"/>
</dbReference>
<sequence>MPFDSNGKYSLPPIYQATTGEKVLAEQHNIPFEDVAQALSQCLKRDGSTPAIRNLSMSGFLVTDLGDAKNPGDAVSKKLLDAAVPIGEVKTFAGDAPPQGWLLCFGQSVSRTTYAALFAAIGVKYGAGDGGSTFSLPDLRGRVPVGRDDMGGPAANRITPSGSGINGNVLGSAGGAQGIVLTEAQIPAHRHDGSALAAGRHKHSRFFTKVGGSSLGFGVAHTGNNVDGYVEGETGEAPDHTHPILTNYTGGSGAHLNVQPSIIMNFIIRTGV</sequence>
<proteinExistence type="predicted"/>
<organism evidence="3 4">
    <name type="scientific">Brucella pecoris</name>
    <dbReference type="NCBI Taxonomy" id="867683"/>
    <lineage>
        <taxon>Bacteria</taxon>
        <taxon>Pseudomonadati</taxon>
        <taxon>Pseudomonadota</taxon>
        <taxon>Alphaproteobacteria</taxon>
        <taxon>Hyphomicrobiales</taxon>
        <taxon>Brucellaceae</taxon>
        <taxon>Brucella/Ochrobactrum group</taxon>
        <taxon>Brucella</taxon>
    </lineage>
</organism>
<reference evidence="2 5" key="3">
    <citation type="submission" date="2020-08" db="EMBL/GenBank/DDBJ databases">
        <title>Genomic Encyclopedia of Type Strains, Phase IV (KMG-IV): sequencing the most valuable type-strain genomes for metagenomic binning, comparative biology and taxonomic classification.</title>
        <authorList>
            <person name="Goeker M."/>
        </authorList>
    </citation>
    <scope>NUCLEOTIDE SEQUENCE [LARGE SCALE GENOMIC DNA]</scope>
    <source>
        <strain evidence="2 5">DSM 23868</strain>
    </source>
</reference>
<dbReference type="Gene3D" id="3.90.1340.10">
    <property type="entry name" value="Phage tail collar domain"/>
    <property type="match status" value="1"/>
</dbReference>
<evidence type="ECO:0000313" key="2">
    <source>
        <dbReference type="EMBL" id="MBB4092384.1"/>
    </source>
</evidence>
<dbReference type="EMBL" id="VEWK01000001">
    <property type="protein sequence ID" value="TNV15197.1"/>
    <property type="molecule type" value="Genomic_DNA"/>
</dbReference>
<keyword evidence="5" id="KW-1185">Reference proteome</keyword>
<dbReference type="Pfam" id="PF07484">
    <property type="entry name" value="Collar"/>
    <property type="match status" value="1"/>
</dbReference>
<name>A0A5C5CVN3_9HYPH</name>
<evidence type="ECO:0000313" key="5">
    <source>
        <dbReference type="Proteomes" id="UP000553980"/>
    </source>
</evidence>
<dbReference type="SUPFAM" id="SSF88874">
    <property type="entry name" value="Receptor-binding domain of short tail fibre protein gp12"/>
    <property type="match status" value="1"/>
</dbReference>
<gene>
    <name evidence="3" type="ORF">FIB18_00075</name>
    <name evidence="2" type="ORF">GGQ79_000857</name>
</gene>